<keyword evidence="1" id="KW-0472">Membrane</keyword>
<keyword evidence="1" id="KW-0812">Transmembrane</keyword>
<evidence type="ECO:0000256" key="1">
    <source>
        <dbReference type="SAM" id="Phobius"/>
    </source>
</evidence>
<keyword evidence="3" id="KW-1185">Reference proteome</keyword>
<sequence>MSAVAVSTRTVYAWEVRKLAAQKRTYIGLGCALLVPLIFIASLLADDGGPEGIPFGDYVRESGLAIPLVGLFFGAFWFFPLVTALVAGDIVATEDGNGTLKTILTRSVDRWQIFLAKVLAALTYAFGALALFVLVGLGLGGVFWGFDPLVSLSGTEISMERSLLLLGGATLAYALPTFAVASIAVLLSTVTRNSAAAVVSTLMLSLIMQLLGIVSALEAIQPYLLPRQFNAWQGLLRDPIDWAPILRAAWVSALYAVPALLWAFIHFLRRDVAGG</sequence>
<gene>
    <name evidence="2" type="ORF">OJ962_10245</name>
</gene>
<feature type="transmembrane region" description="Helical" evidence="1">
    <location>
        <begin position="65"/>
        <end position="92"/>
    </location>
</feature>
<reference evidence="2" key="1">
    <citation type="submission" date="2022-10" db="EMBL/GenBank/DDBJ databases">
        <title>The WGS of Solirubrobacter sp. CPCC 204708.</title>
        <authorList>
            <person name="Jiang Z."/>
        </authorList>
    </citation>
    <scope>NUCLEOTIDE SEQUENCE</scope>
    <source>
        <strain evidence="2">CPCC 204708</strain>
    </source>
</reference>
<dbReference type="PANTHER" id="PTHR37305">
    <property type="entry name" value="INTEGRAL MEMBRANE PROTEIN-RELATED"/>
    <property type="match status" value="1"/>
</dbReference>
<dbReference type="RefSeq" id="WP_202952780.1">
    <property type="nucleotide sequence ID" value="NZ_JAPCID010000012.1"/>
</dbReference>
<organism evidence="2 3">
    <name type="scientific">Solirubrobacter deserti</name>
    <dbReference type="NCBI Taxonomy" id="2282478"/>
    <lineage>
        <taxon>Bacteria</taxon>
        <taxon>Bacillati</taxon>
        <taxon>Actinomycetota</taxon>
        <taxon>Thermoleophilia</taxon>
        <taxon>Solirubrobacterales</taxon>
        <taxon>Solirubrobacteraceae</taxon>
        <taxon>Solirubrobacter</taxon>
    </lineage>
</organism>
<comment type="caution">
    <text evidence="2">The sequence shown here is derived from an EMBL/GenBank/DDBJ whole genome shotgun (WGS) entry which is preliminary data.</text>
</comment>
<proteinExistence type="predicted"/>
<dbReference type="Proteomes" id="UP001147700">
    <property type="component" value="Unassembled WGS sequence"/>
</dbReference>
<evidence type="ECO:0000313" key="2">
    <source>
        <dbReference type="EMBL" id="MDA0137880.1"/>
    </source>
</evidence>
<dbReference type="PANTHER" id="PTHR37305:SF1">
    <property type="entry name" value="MEMBRANE PROTEIN"/>
    <property type="match status" value="1"/>
</dbReference>
<feature type="transmembrane region" description="Helical" evidence="1">
    <location>
        <begin position="245"/>
        <end position="268"/>
    </location>
</feature>
<evidence type="ECO:0000313" key="3">
    <source>
        <dbReference type="Proteomes" id="UP001147700"/>
    </source>
</evidence>
<feature type="transmembrane region" description="Helical" evidence="1">
    <location>
        <begin position="202"/>
        <end position="225"/>
    </location>
</feature>
<dbReference type="EMBL" id="JAPCID010000012">
    <property type="protein sequence ID" value="MDA0137880.1"/>
    <property type="molecule type" value="Genomic_DNA"/>
</dbReference>
<feature type="transmembrane region" description="Helical" evidence="1">
    <location>
        <begin position="164"/>
        <end position="190"/>
    </location>
</feature>
<protein>
    <submittedName>
        <fullName evidence="2">ABC transporter permease</fullName>
    </submittedName>
</protein>
<feature type="transmembrane region" description="Helical" evidence="1">
    <location>
        <begin position="113"/>
        <end position="144"/>
    </location>
</feature>
<feature type="transmembrane region" description="Helical" evidence="1">
    <location>
        <begin position="26"/>
        <end position="45"/>
    </location>
</feature>
<keyword evidence="1" id="KW-1133">Transmembrane helix</keyword>
<name>A0ABT4RH50_9ACTN</name>
<accession>A0ABT4RH50</accession>
<dbReference type="Pfam" id="PF12730">
    <property type="entry name" value="ABC2_membrane_4"/>
    <property type="match status" value="1"/>
</dbReference>